<feature type="region of interest" description="Disordered" evidence="1">
    <location>
        <begin position="1"/>
        <end position="22"/>
    </location>
</feature>
<evidence type="ECO:0000313" key="3">
    <source>
        <dbReference type="Proteomes" id="UP001219568"/>
    </source>
</evidence>
<feature type="compositionally biased region" description="Basic and acidic residues" evidence="1">
    <location>
        <begin position="1"/>
        <end position="10"/>
    </location>
</feature>
<sequence length="106" mass="12117">MEEELARTEESAEEEQPDDTTRHRMALLALRPGKTWTLEDLSNEGYLRVALRLLYNGVHGVKFLHIGKSIHLKYGRLPNKEVLAKIGVVASKEIRRVKEVLQALEI</sequence>
<reference evidence="2" key="1">
    <citation type="journal article" date="2023" name="IMA Fungus">
        <title>Comparative genomic study of the Penicillium genus elucidates a diverse pangenome and 15 lateral gene transfer events.</title>
        <authorList>
            <person name="Petersen C."/>
            <person name="Sorensen T."/>
            <person name="Nielsen M.R."/>
            <person name="Sondergaard T.E."/>
            <person name="Sorensen J.L."/>
            <person name="Fitzpatrick D.A."/>
            <person name="Frisvad J.C."/>
            <person name="Nielsen K.L."/>
        </authorList>
    </citation>
    <scope>NUCLEOTIDE SEQUENCE</scope>
    <source>
        <strain evidence="2">IBT 15450</strain>
    </source>
</reference>
<dbReference type="Proteomes" id="UP001219568">
    <property type="component" value="Unassembled WGS sequence"/>
</dbReference>
<reference evidence="2" key="2">
    <citation type="submission" date="2023-01" db="EMBL/GenBank/DDBJ databases">
        <authorList>
            <person name="Petersen C."/>
        </authorList>
    </citation>
    <scope>NUCLEOTIDE SEQUENCE</scope>
    <source>
        <strain evidence="2">IBT 15450</strain>
    </source>
</reference>
<protein>
    <submittedName>
        <fullName evidence="2">Uncharacterized protein</fullName>
    </submittedName>
</protein>
<proteinExistence type="predicted"/>
<accession>A0AAD6ID48</accession>
<keyword evidence="3" id="KW-1185">Reference proteome</keyword>
<dbReference type="AlphaFoldDB" id="A0AAD6ID48"/>
<evidence type="ECO:0000256" key="1">
    <source>
        <dbReference type="SAM" id="MobiDB-lite"/>
    </source>
</evidence>
<dbReference type="EMBL" id="JAQJZL010000004">
    <property type="protein sequence ID" value="KAJ6043744.1"/>
    <property type="molecule type" value="Genomic_DNA"/>
</dbReference>
<organism evidence="2 3">
    <name type="scientific">Penicillium canescens</name>
    <dbReference type="NCBI Taxonomy" id="5083"/>
    <lineage>
        <taxon>Eukaryota</taxon>
        <taxon>Fungi</taxon>
        <taxon>Dikarya</taxon>
        <taxon>Ascomycota</taxon>
        <taxon>Pezizomycotina</taxon>
        <taxon>Eurotiomycetes</taxon>
        <taxon>Eurotiomycetidae</taxon>
        <taxon>Eurotiales</taxon>
        <taxon>Aspergillaceae</taxon>
        <taxon>Penicillium</taxon>
    </lineage>
</organism>
<gene>
    <name evidence="2" type="ORF">N7460_005099</name>
</gene>
<evidence type="ECO:0000313" key="2">
    <source>
        <dbReference type="EMBL" id="KAJ6043744.1"/>
    </source>
</evidence>
<comment type="caution">
    <text evidence="2">The sequence shown here is derived from an EMBL/GenBank/DDBJ whole genome shotgun (WGS) entry which is preliminary data.</text>
</comment>
<name>A0AAD6ID48_PENCN</name>